<dbReference type="PANTHER" id="PTHR48439:SF1">
    <property type="entry name" value="HEMIMETHYLATED DNA-BINDING DOMAIN-CONTAINING PROTEIN"/>
    <property type="match status" value="1"/>
</dbReference>
<dbReference type="OrthoDB" id="9797680at2"/>
<dbReference type="InterPro" id="IPR053189">
    <property type="entry name" value="Clp_protease_adapter_ClpF"/>
</dbReference>
<proteinExistence type="predicted"/>
<dbReference type="SUPFAM" id="SSF141255">
    <property type="entry name" value="YccV-like"/>
    <property type="match status" value="1"/>
</dbReference>
<reference evidence="3 4" key="1">
    <citation type="submission" date="2018-07" db="EMBL/GenBank/DDBJ databases">
        <title>Erythrobacter nanhaiensis sp. nov., a novel member of the genus Erythrobacter isolated from the South China Sea.</title>
        <authorList>
            <person name="Chen X."/>
            <person name="Liu J."/>
        </authorList>
    </citation>
    <scope>NUCLEOTIDE SEQUENCE [LARGE SCALE GENOMIC DNA]</scope>
    <source>
        <strain evidence="3 4">S-5</strain>
    </source>
</reference>
<dbReference type="InterPro" id="IPR011722">
    <property type="entry name" value="Hemimethylated_DNA-bd_dom"/>
</dbReference>
<keyword evidence="4" id="KW-1185">Reference proteome</keyword>
<dbReference type="SMART" id="SM00992">
    <property type="entry name" value="YccV-like"/>
    <property type="match status" value="1"/>
</dbReference>
<accession>A0A395LM58</accession>
<evidence type="ECO:0000313" key="4">
    <source>
        <dbReference type="Proteomes" id="UP000254101"/>
    </source>
</evidence>
<dbReference type="AlphaFoldDB" id="A0A395LM58"/>
<organism evidence="3 4">
    <name type="scientific">Alteriqipengyuania lutimaris</name>
    <dbReference type="NCBI Taxonomy" id="1538146"/>
    <lineage>
        <taxon>Bacteria</taxon>
        <taxon>Pseudomonadati</taxon>
        <taxon>Pseudomonadota</taxon>
        <taxon>Alphaproteobacteria</taxon>
        <taxon>Sphingomonadales</taxon>
        <taxon>Erythrobacteraceae</taxon>
        <taxon>Alteriqipengyuania</taxon>
    </lineage>
</organism>
<dbReference type="GO" id="GO:0003677">
    <property type="term" value="F:DNA binding"/>
    <property type="evidence" value="ECO:0007669"/>
    <property type="project" value="UniProtKB-UniRule"/>
</dbReference>
<dbReference type="RefSeq" id="WP_115492978.1">
    <property type="nucleotide sequence ID" value="NZ_JACHWW010000002.1"/>
</dbReference>
<sequence>MQLSQFFSHQAGRHIDVPFTRQARFGVGDVVRHKMFDFRGVVFDIDPTFANSEEWYESIPAHIRPERDQPYYHLFAESDDAYYVAYVSQQNLVADGTGGPVDHPSISDMFDDFADGRYVMQPGMTH</sequence>
<dbReference type="Pfam" id="PF08755">
    <property type="entry name" value="YccV-like"/>
    <property type="match status" value="1"/>
</dbReference>
<comment type="caution">
    <text evidence="3">The sequence shown here is derived from an EMBL/GenBank/DDBJ whole genome shotgun (WGS) entry which is preliminary data.</text>
</comment>
<evidence type="ECO:0000256" key="1">
    <source>
        <dbReference type="NCBIfam" id="TIGR02097"/>
    </source>
</evidence>
<keyword evidence="3" id="KW-0346">Stress response</keyword>
<name>A0A395LM58_9SPHN</name>
<evidence type="ECO:0000259" key="2">
    <source>
        <dbReference type="SMART" id="SM00992"/>
    </source>
</evidence>
<feature type="domain" description="Hemimethylated DNA-binding" evidence="2">
    <location>
        <begin position="22"/>
        <end position="121"/>
    </location>
</feature>
<protein>
    <recommendedName>
        <fullName evidence="1">Heat shock protein HspQ</fullName>
    </recommendedName>
</protein>
<gene>
    <name evidence="3" type="primary">hspQ</name>
    <name evidence="3" type="ORF">DL238_13485</name>
</gene>
<dbReference type="Gene3D" id="2.30.30.390">
    <property type="entry name" value="Hemimethylated DNA-binding domain"/>
    <property type="match status" value="1"/>
</dbReference>
<dbReference type="PANTHER" id="PTHR48439">
    <property type="entry name" value="HEMIMETHYLATED DNA-BINDING DOMAIN-CONTAINING PROTEIN"/>
    <property type="match status" value="1"/>
</dbReference>
<dbReference type="EMBL" id="QRBB01000002">
    <property type="protein sequence ID" value="RDS75710.1"/>
    <property type="molecule type" value="Genomic_DNA"/>
</dbReference>
<dbReference type="Proteomes" id="UP000254101">
    <property type="component" value="Unassembled WGS sequence"/>
</dbReference>
<dbReference type="InterPro" id="IPR036623">
    <property type="entry name" value="Hemimethylated_DNA-bd_sf"/>
</dbReference>
<evidence type="ECO:0000313" key="3">
    <source>
        <dbReference type="EMBL" id="RDS75710.1"/>
    </source>
</evidence>
<dbReference type="NCBIfam" id="TIGR02097">
    <property type="entry name" value="yccV"/>
    <property type="match status" value="1"/>
</dbReference>